<dbReference type="OrthoDB" id="1030000at2"/>
<protein>
    <submittedName>
        <fullName evidence="1">Uncharacterized protein</fullName>
    </submittedName>
</protein>
<organism evidence="1 2">
    <name type="scientific">Pseudonocardia cypriaca</name>
    <dbReference type="NCBI Taxonomy" id="882449"/>
    <lineage>
        <taxon>Bacteria</taxon>
        <taxon>Bacillati</taxon>
        <taxon>Actinomycetota</taxon>
        <taxon>Actinomycetes</taxon>
        <taxon>Pseudonocardiales</taxon>
        <taxon>Pseudonocardiaceae</taxon>
        <taxon>Pseudonocardia</taxon>
    </lineage>
</organism>
<comment type="caution">
    <text evidence="1">The sequence shown here is derived from an EMBL/GenBank/DDBJ whole genome shotgun (WGS) entry which is preliminary data.</text>
</comment>
<dbReference type="InterPro" id="IPR046663">
    <property type="entry name" value="DUF6772"/>
</dbReference>
<accession>A0A543GIT4</accession>
<evidence type="ECO:0000313" key="2">
    <source>
        <dbReference type="Proteomes" id="UP000319818"/>
    </source>
</evidence>
<dbReference type="RefSeq" id="WP_142101975.1">
    <property type="nucleotide sequence ID" value="NZ_VFPH01000001.1"/>
</dbReference>
<dbReference type="AlphaFoldDB" id="A0A543GIT4"/>
<reference evidence="1 2" key="1">
    <citation type="submission" date="2019-06" db="EMBL/GenBank/DDBJ databases">
        <title>Sequencing the genomes of 1000 actinobacteria strains.</title>
        <authorList>
            <person name="Klenk H.-P."/>
        </authorList>
    </citation>
    <scope>NUCLEOTIDE SEQUENCE [LARGE SCALE GENOMIC DNA]</scope>
    <source>
        <strain evidence="1 2">DSM 45511</strain>
    </source>
</reference>
<name>A0A543GIT4_9PSEU</name>
<gene>
    <name evidence="1" type="ORF">FB388_3402</name>
</gene>
<evidence type="ECO:0000313" key="1">
    <source>
        <dbReference type="EMBL" id="TQM45998.1"/>
    </source>
</evidence>
<sequence length="322" mass="36345">MSEARSAPSAESAFRSALLSVDPRLSKFRPLPRILAFDAFDSGTHGWTELLGNYDGRGNLDTVDDHMRDFRPPQLSSCTFFDIGTHGAMSGTYALKLATRPIPGHTATAIRRLTMSGRGLLQIEAYFTYKSEANLGGGPENDRFGDVVWDGNLHPSEAQFGAFTVATDLCGDGGLRYHTVARYLNTDLDNRLARQWVYPTVPEPTPREHLEGKVKLGYAADFTAPNPEDWEPFGEPQELCYNEVPTKVNWHYLRWQIDTEARRNVELQVNDRVLDMSDVPVPPYAERYDSLENLLNFYFSVRTHSATRNFLFLDSVVISVDW</sequence>
<proteinExistence type="predicted"/>
<dbReference type="Proteomes" id="UP000319818">
    <property type="component" value="Unassembled WGS sequence"/>
</dbReference>
<keyword evidence="2" id="KW-1185">Reference proteome</keyword>
<dbReference type="EMBL" id="VFPH01000001">
    <property type="protein sequence ID" value="TQM45998.1"/>
    <property type="molecule type" value="Genomic_DNA"/>
</dbReference>
<dbReference type="Pfam" id="PF20562">
    <property type="entry name" value="DUF6772"/>
    <property type="match status" value="1"/>
</dbReference>